<evidence type="ECO:0000313" key="3">
    <source>
        <dbReference type="Proteomes" id="UP000269193"/>
    </source>
</evidence>
<organism evidence="2 3">
    <name type="scientific">Sulfolobales Beppu filamentous virus 3</name>
    <dbReference type="NCBI Taxonomy" id="2493124"/>
    <lineage>
        <taxon>Viruses</taxon>
        <taxon>Adnaviria</taxon>
        <taxon>Zilligvirae</taxon>
        <taxon>Taleaviricota</taxon>
        <taxon>Tokiviricetes</taxon>
        <taxon>Ligamenvirales</taxon>
        <taxon>Lipothrixviridae</taxon>
        <taxon>Deltalipothrixvirus</taxon>
        <taxon>Deltalipothrixvirus beppuense</taxon>
        <taxon>Deltalipothrixvirus SBFV3</taxon>
    </lineage>
</organism>
<name>A0A3S8NF20_9VIRU</name>
<feature type="domain" description="Glycosyl transferase family 1" evidence="1">
    <location>
        <begin position="204"/>
        <end position="249"/>
    </location>
</feature>
<dbReference type="SUPFAM" id="SSF53756">
    <property type="entry name" value="UDP-Glycosyltransferase/glycogen phosphorylase"/>
    <property type="match status" value="1"/>
</dbReference>
<dbReference type="Pfam" id="PF00534">
    <property type="entry name" value="Glycos_transf_1"/>
    <property type="match status" value="1"/>
</dbReference>
<dbReference type="GO" id="GO:0016757">
    <property type="term" value="F:glycosyltransferase activity"/>
    <property type="evidence" value="ECO:0007669"/>
    <property type="project" value="InterPro"/>
</dbReference>
<sequence length="409" mass="46753">MFKTKVIYPHFNIVTAPDNIATTCVNCSFNVVATRMSQYLNKYYGIKLTVYTRIEKNSKVFVEDLFTTIITGYWSPIYSGTLYTLDTPFVATTYYLNPNHIPKYIHTTSLWNYVVAQYLGINADITPRGVDDDIASDVYQRITEMEKKIGVNNVKKYEVMALLTGVPGVKYKNHRLVHDVLKKLGIREKSLLICDEPYCDKKTWSLSTRDVYTLMAQSKLFITLSETEGFGIPPTEAMAVGTPVVHFDTVFVSAPFSSCNDPAVINDNPGIVDKEQCSLLTANIDDAVKKAWNAIAESRKRVSVISVEIPHIDVPYDSDVIHFPVPVIKHRLVEANHQPNKYYYSSVYNEDDVVNAVKEALMTVNSMSDDEVLEMQEQLHHYAERRFYHKAWLNRLLKFVVTEQWQAVR</sequence>
<dbReference type="EMBL" id="MK064564">
    <property type="protein sequence ID" value="AZI75853.1"/>
    <property type="molecule type" value="Genomic_DNA"/>
</dbReference>
<keyword evidence="2" id="KW-0808">Transferase</keyword>
<protein>
    <submittedName>
        <fullName evidence="2">Putative glycosyltransferase</fullName>
    </submittedName>
</protein>
<proteinExistence type="predicted"/>
<dbReference type="Gene3D" id="3.40.50.2000">
    <property type="entry name" value="Glycogen Phosphorylase B"/>
    <property type="match status" value="1"/>
</dbReference>
<dbReference type="Proteomes" id="UP000269193">
    <property type="component" value="Segment"/>
</dbReference>
<evidence type="ECO:0000313" key="2">
    <source>
        <dbReference type="EMBL" id="AZI75853.1"/>
    </source>
</evidence>
<dbReference type="InterPro" id="IPR001296">
    <property type="entry name" value="Glyco_trans_1"/>
</dbReference>
<gene>
    <name evidence="2" type="ORF">SBFV3_gp18</name>
</gene>
<reference evidence="2 3" key="1">
    <citation type="journal article" date="2018" name="Environ. Microbiol.">
        <title>New archaeal viruses discovered by metagenomic analysis of viral communities in enrichment cultures.</title>
        <authorList>
            <person name="Liu Y."/>
            <person name="Brandt D."/>
            <person name="Ishino S."/>
            <person name="Ishino Y."/>
            <person name="Koonin E.V."/>
            <person name="Kalinowski J."/>
            <person name="Krupovic M."/>
            <person name="Prangishvili D."/>
        </authorList>
    </citation>
    <scope>NUCLEOTIDE SEQUENCE [LARGE SCALE GENOMIC DNA]</scope>
</reference>
<keyword evidence="3" id="KW-1185">Reference proteome</keyword>
<evidence type="ECO:0000259" key="1">
    <source>
        <dbReference type="Pfam" id="PF00534"/>
    </source>
</evidence>
<accession>A0A3S8NF20</accession>